<accession>F8NGA9</accession>
<protein>
    <recommendedName>
        <fullName evidence="1">CxC2-like cysteine cluster KDZ transposase-associated domain-containing protein</fullName>
    </recommendedName>
</protein>
<dbReference type="KEGG" id="sla:SERLADRAFT_365100"/>
<dbReference type="Pfam" id="PF18803">
    <property type="entry name" value="CxC2"/>
    <property type="match status" value="1"/>
</dbReference>
<dbReference type="PANTHER" id="PTHR33096">
    <property type="entry name" value="CXC2 DOMAIN-CONTAINING PROTEIN"/>
    <property type="match status" value="1"/>
</dbReference>
<evidence type="ECO:0000313" key="2">
    <source>
        <dbReference type="EMBL" id="EGO29044.1"/>
    </source>
</evidence>
<dbReference type="EMBL" id="GL945429">
    <property type="protein sequence ID" value="EGO29044.1"/>
    <property type="molecule type" value="Genomic_DNA"/>
</dbReference>
<dbReference type="Pfam" id="PF18758">
    <property type="entry name" value="KDZ"/>
    <property type="match status" value="1"/>
</dbReference>
<dbReference type="HOGENOM" id="CLU_003703_5_0_1"/>
<dbReference type="AlphaFoldDB" id="F8NGA9"/>
<dbReference type="Proteomes" id="UP000008064">
    <property type="component" value="Unassembled WGS sequence"/>
</dbReference>
<feature type="domain" description="CxC2-like cysteine cluster KDZ transposase-associated" evidence="1">
    <location>
        <begin position="2"/>
        <end position="78"/>
    </location>
</feature>
<proteinExistence type="predicted"/>
<dbReference type="OrthoDB" id="3257613at2759"/>
<organism>
    <name type="scientific">Serpula lacrymans var. lacrymans (strain S7.9)</name>
    <name type="common">Dry rot fungus</name>
    <dbReference type="NCBI Taxonomy" id="578457"/>
    <lineage>
        <taxon>Eukaryota</taxon>
        <taxon>Fungi</taxon>
        <taxon>Dikarya</taxon>
        <taxon>Basidiomycota</taxon>
        <taxon>Agaricomycotina</taxon>
        <taxon>Agaricomycetes</taxon>
        <taxon>Agaricomycetidae</taxon>
        <taxon>Boletales</taxon>
        <taxon>Coniophorineae</taxon>
        <taxon>Serpulaceae</taxon>
        <taxon>Serpula</taxon>
    </lineage>
</organism>
<dbReference type="GeneID" id="18810083"/>
<dbReference type="InterPro" id="IPR040521">
    <property type="entry name" value="KDZ"/>
</dbReference>
<name>F8NGA9_SERL9</name>
<gene>
    <name evidence="2" type="ORF">SERLADRAFT_365100</name>
</gene>
<dbReference type="RefSeq" id="XP_007313286.1">
    <property type="nucleotide sequence ID" value="XM_007313224.1"/>
</dbReference>
<reference evidence="2" key="1">
    <citation type="submission" date="2011-04" db="EMBL/GenBank/DDBJ databases">
        <title>Evolution of plant cell wall degrading machinery underlies the functional diversity of forest fungi.</title>
        <authorList>
            <consortium name="US DOE Joint Genome Institute (JGI-PGF)"/>
            <person name="Eastwood D.C."/>
            <person name="Floudas D."/>
            <person name="Binder M."/>
            <person name="Majcherczyk A."/>
            <person name="Schneider P."/>
            <person name="Aerts A."/>
            <person name="Asiegbu F.O."/>
            <person name="Baker S.E."/>
            <person name="Barry K."/>
            <person name="Bendiksby M."/>
            <person name="Blumentritt M."/>
            <person name="Coutinho P.M."/>
            <person name="Cullen D."/>
            <person name="Cullen D."/>
            <person name="Gathman A."/>
            <person name="Goodell B."/>
            <person name="Henrissat B."/>
            <person name="Ihrmark K."/>
            <person name="Kauserud H."/>
            <person name="Kohler A."/>
            <person name="LaButti K."/>
            <person name="Lapidus A."/>
            <person name="Lavin J.L."/>
            <person name="Lee Y.-H."/>
            <person name="Lindquist E."/>
            <person name="Lilly W."/>
            <person name="Lucas S."/>
            <person name="Morin E."/>
            <person name="Murat C."/>
            <person name="Oguiza J.A."/>
            <person name="Park J."/>
            <person name="Pisabarro A.G."/>
            <person name="Riley R."/>
            <person name="Rosling A."/>
            <person name="Salamov A."/>
            <person name="Schmidt O."/>
            <person name="Schmutz J."/>
            <person name="Skrede I."/>
            <person name="Stenlid J."/>
            <person name="Wiebenga A."/>
            <person name="Xie X."/>
            <person name="Kues U."/>
            <person name="Hibbett D.S."/>
            <person name="Hoffmeister D."/>
            <person name="Hogberg N."/>
            <person name="Martin F."/>
            <person name="Grigoriev I.V."/>
            <person name="Watkinson S.C."/>
        </authorList>
    </citation>
    <scope>NUCLEOTIDE SEQUENCE</scope>
    <source>
        <strain evidence="2">S7.9</strain>
    </source>
</reference>
<dbReference type="InterPro" id="IPR041457">
    <property type="entry name" value="CxC2_KDZ-assoc"/>
</dbReference>
<evidence type="ECO:0000259" key="1">
    <source>
        <dbReference type="Pfam" id="PF18803"/>
    </source>
</evidence>
<sequence>MLLVDRSGVHHPPVKWCSCLNAACSDVQLLSNGLYPASQKKPQTAFTFALLDDFLINNKECKTPAMTFYSKIQRVTNSAFPHKVPNRYQEFMRVSQQLRYLKYMWSLALFCLAFPQLGINVLLDWKQDPLRQYHLRTFVMDRNFNTECMKSKNTHDDVPFADGTAFLTANQPYMEHLKIAKKKSSGRVLESPYLQVPSGVSMYKGIGLFHVHGHQDICFPRYAPNFIPGAGQVDGGISETLWAPLNEVSQSTRAMRKSHKQEILDNHMGDSN</sequence>
<dbReference type="PANTHER" id="PTHR33096:SF1">
    <property type="entry name" value="CXC1-LIKE CYSTEINE CLUSTER ASSOCIATED WITH KDZ TRANSPOSASES DOMAIN-CONTAINING PROTEIN"/>
    <property type="match status" value="1"/>
</dbReference>